<reference evidence="10 11" key="1">
    <citation type="submission" date="2022-01" db="EMBL/GenBank/DDBJ databases">
        <title>Novel bile acid biosynthetic pathways are enriched in the microbiome of centenarians.</title>
        <authorList>
            <person name="Sato Y."/>
            <person name="Atarashi K."/>
            <person name="Plichta R.D."/>
            <person name="Arai Y."/>
            <person name="Sasajima S."/>
            <person name="Kearney M.S."/>
            <person name="Suda W."/>
            <person name="Takeshita K."/>
            <person name="Sasaki T."/>
            <person name="Okamoto S."/>
            <person name="Skelly N.A."/>
            <person name="Okamura Y."/>
            <person name="Vlamakis H."/>
            <person name="Li Y."/>
            <person name="Tanoue T."/>
            <person name="Takei H."/>
            <person name="Nittono H."/>
            <person name="Narushima S."/>
            <person name="Irie J."/>
            <person name="Itoh H."/>
            <person name="Moriya K."/>
            <person name="Sugiura Y."/>
            <person name="Suematsu M."/>
            <person name="Moritoki N."/>
            <person name="Shibata S."/>
            <person name="Littman R.D."/>
            <person name="Fischbach A.M."/>
            <person name="Uwamino Y."/>
            <person name="Inoue T."/>
            <person name="Honda A."/>
            <person name="Hattori M."/>
            <person name="Murai T."/>
            <person name="Xavier J.R."/>
            <person name="Hirose N."/>
            <person name="Honda K."/>
        </authorList>
    </citation>
    <scope>NUCLEOTIDE SEQUENCE [LARGE SCALE GENOMIC DNA]</scope>
    <source>
        <strain evidence="10 11">CE91-St30</strain>
    </source>
</reference>
<protein>
    <recommendedName>
        <fullName evidence="9">Major facilitator superfamily (MFS) profile domain-containing protein</fullName>
    </recommendedName>
</protein>
<dbReference type="InterPro" id="IPR013321">
    <property type="entry name" value="Arc_rbn_hlx_hlx"/>
</dbReference>
<feature type="transmembrane region" description="Helical" evidence="8">
    <location>
        <begin position="311"/>
        <end position="332"/>
    </location>
</feature>
<dbReference type="Proteomes" id="UP001320544">
    <property type="component" value="Chromosome"/>
</dbReference>
<dbReference type="Pfam" id="PF07690">
    <property type="entry name" value="MFS_1"/>
    <property type="match status" value="1"/>
</dbReference>
<dbReference type="InterPro" id="IPR011701">
    <property type="entry name" value="MFS"/>
</dbReference>
<feature type="transmembrane region" description="Helical" evidence="8">
    <location>
        <begin position="144"/>
        <end position="167"/>
    </location>
</feature>
<feature type="transmembrane region" description="Helical" evidence="8">
    <location>
        <begin position="339"/>
        <end position="358"/>
    </location>
</feature>
<evidence type="ECO:0000256" key="2">
    <source>
        <dbReference type="ARBA" id="ARBA00022448"/>
    </source>
</evidence>
<keyword evidence="6 8" id="KW-0472">Membrane</keyword>
<name>A0ABN6MAX5_9ACTN</name>
<dbReference type="InterPro" id="IPR020846">
    <property type="entry name" value="MFS_dom"/>
</dbReference>
<keyword evidence="4 8" id="KW-0812">Transmembrane</keyword>
<dbReference type="PANTHER" id="PTHR42718:SF47">
    <property type="entry name" value="METHYL VIOLOGEN RESISTANCE PROTEIN SMVA"/>
    <property type="match status" value="1"/>
</dbReference>
<dbReference type="PROSITE" id="PS50850">
    <property type="entry name" value="MFS"/>
    <property type="match status" value="1"/>
</dbReference>
<evidence type="ECO:0000256" key="8">
    <source>
        <dbReference type="SAM" id="Phobius"/>
    </source>
</evidence>
<evidence type="ECO:0000313" key="10">
    <source>
        <dbReference type="EMBL" id="BDE95134.1"/>
    </source>
</evidence>
<feature type="transmembrane region" description="Helical" evidence="8">
    <location>
        <begin position="110"/>
        <end position="132"/>
    </location>
</feature>
<dbReference type="Gene3D" id="1.10.1220.10">
    <property type="entry name" value="Met repressor-like"/>
    <property type="match status" value="1"/>
</dbReference>
<comment type="subcellular location">
    <subcellularLocation>
        <location evidence="1">Cell membrane</location>
        <topology evidence="1">Multi-pass membrane protein</topology>
    </subcellularLocation>
</comment>
<dbReference type="InterPro" id="IPR007337">
    <property type="entry name" value="RelB/DinJ"/>
</dbReference>
<feature type="transmembrane region" description="Helical" evidence="8">
    <location>
        <begin position="278"/>
        <end position="299"/>
    </location>
</feature>
<feature type="transmembrane region" description="Helical" evidence="8">
    <location>
        <begin position="173"/>
        <end position="194"/>
    </location>
</feature>
<evidence type="ECO:0000313" key="11">
    <source>
        <dbReference type="Proteomes" id="UP001320544"/>
    </source>
</evidence>
<feature type="transmembrane region" description="Helical" evidence="8">
    <location>
        <begin position="86"/>
        <end position="104"/>
    </location>
</feature>
<dbReference type="SUPFAM" id="SSF103473">
    <property type="entry name" value="MFS general substrate transporter"/>
    <property type="match status" value="1"/>
</dbReference>
<evidence type="ECO:0000259" key="9">
    <source>
        <dbReference type="PROSITE" id="PS50850"/>
    </source>
</evidence>
<dbReference type="EMBL" id="AP025564">
    <property type="protein sequence ID" value="BDE95134.1"/>
    <property type="molecule type" value="Genomic_DNA"/>
</dbReference>
<keyword evidence="2" id="KW-0813">Transport</keyword>
<dbReference type="InterPro" id="IPR036259">
    <property type="entry name" value="MFS_trans_sf"/>
</dbReference>
<evidence type="ECO:0000256" key="7">
    <source>
        <dbReference type="SAM" id="MobiDB-lite"/>
    </source>
</evidence>
<feature type="transmembrane region" description="Helical" evidence="8">
    <location>
        <begin position="480"/>
        <end position="502"/>
    </location>
</feature>
<keyword evidence="11" id="KW-1185">Reference proteome</keyword>
<evidence type="ECO:0000256" key="5">
    <source>
        <dbReference type="ARBA" id="ARBA00022989"/>
    </source>
</evidence>
<keyword evidence="3" id="KW-1003">Cell membrane</keyword>
<feature type="domain" description="Major facilitator superfamily (MFS) profile" evidence="9">
    <location>
        <begin position="20"/>
        <end position="506"/>
    </location>
</feature>
<evidence type="ECO:0000256" key="4">
    <source>
        <dbReference type="ARBA" id="ARBA00022692"/>
    </source>
</evidence>
<gene>
    <name evidence="10" type="ORF">CE91St30_04670</name>
</gene>
<feature type="transmembrane region" description="Helical" evidence="8">
    <location>
        <begin position="56"/>
        <end position="74"/>
    </location>
</feature>
<dbReference type="CDD" id="cd17321">
    <property type="entry name" value="MFS_MMR_MDR_like"/>
    <property type="match status" value="1"/>
</dbReference>
<organism evidence="10 11">
    <name type="scientific">Raoultibacter timonensis</name>
    <dbReference type="NCBI Taxonomy" id="1907662"/>
    <lineage>
        <taxon>Bacteria</taxon>
        <taxon>Bacillati</taxon>
        <taxon>Actinomycetota</taxon>
        <taxon>Coriobacteriia</taxon>
        <taxon>Eggerthellales</taxon>
        <taxon>Eggerthellaceae</taxon>
        <taxon>Raoultibacter</taxon>
    </lineage>
</organism>
<evidence type="ECO:0000256" key="3">
    <source>
        <dbReference type="ARBA" id="ARBA00022475"/>
    </source>
</evidence>
<dbReference type="RefSeq" id="WP_244411595.1">
    <property type="nucleotide sequence ID" value="NZ_AP025564.1"/>
</dbReference>
<dbReference type="Gene3D" id="1.20.1720.10">
    <property type="entry name" value="Multidrug resistance protein D"/>
    <property type="match status" value="1"/>
</dbReference>
<feature type="transmembrane region" description="Helical" evidence="8">
    <location>
        <begin position="410"/>
        <end position="427"/>
    </location>
</feature>
<feature type="region of interest" description="Disordered" evidence="7">
    <location>
        <begin position="512"/>
        <end position="544"/>
    </location>
</feature>
<sequence>MDNNIIMKPSAIPKKLLWASLAVILLGQFVVTIDLTVLNIALPDITKDLKPTSEQLLWIVDSYSLVLAGLIVATSSLSDRFGRKRMLLMGFLIFGGVSAGALLVEDPEQLIALRALLGIGGAAIMPVTIAMIRSIFTDAKERAVAIAVWSAVSALGMAFGPLVGGLLLDSFSWHAAFLMNVPLMGVAFVAGVLILPEVKLKNPGSFDLLGSVMFLVGMVALLWGIKHVAAELEFDRAGIIALAVGLVLMALFVFRCIKSKNPLVDFSLFRSKPFSAGVVATLFSTFAMAVLLYLLAQWFQLVNGDNPLEAGIKLVPMAIASLIGCTLAPVLAQKMGPRNVVAGGLIVAAFGMIMLAFFRDNLELVPVIASTCLVGLGSGSLALGATLMMQETPAEKASSAGSLQEVSYDMGNVLGVAILGSVASIIYRGGLSTGKLAALGLDGKTIDLCEQSFAVTAEIAKQTGLDKLHDLGAAAFDDSIVTTAIIGGVLTIVVAVIVWSLIPKGMSIAESEEPAEGTSAGEADGGATVVPPVEPELAPSAQPQVPAAAPAAAAPAILSIGDVPVAAVVAESAAGAPGSVVDAPNPAAICPIEDAPNPAAHASAGASALADIPRDTVVVTLVLDFDAMRDMESVCQEIGMTTTTAFTVFAKKVVRDRRIPFQLSASPCAAPRSSENG</sequence>
<evidence type="ECO:0000256" key="1">
    <source>
        <dbReference type="ARBA" id="ARBA00004651"/>
    </source>
</evidence>
<accession>A0ABN6MAX5</accession>
<dbReference type="Pfam" id="PF04221">
    <property type="entry name" value="RelB"/>
    <property type="match status" value="1"/>
</dbReference>
<feature type="transmembrane region" description="Helical" evidence="8">
    <location>
        <begin position="364"/>
        <end position="389"/>
    </location>
</feature>
<evidence type="ECO:0000256" key="6">
    <source>
        <dbReference type="ARBA" id="ARBA00023136"/>
    </source>
</evidence>
<feature type="transmembrane region" description="Helical" evidence="8">
    <location>
        <begin position="237"/>
        <end position="257"/>
    </location>
</feature>
<proteinExistence type="predicted"/>
<keyword evidence="5 8" id="KW-1133">Transmembrane helix</keyword>
<dbReference type="PRINTS" id="PR01036">
    <property type="entry name" value="TCRTETB"/>
</dbReference>
<dbReference type="PANTHER" id="PTHR42718">
    <property type="entry name" value="MAJOR FACILITATOR SUPERFAMILY MULTIDRUG TRANSPORTER MFSC"/>
    <property type="match status" value="1"/>
</dbReference>
<dbReference type="Gene3D" id="1.20.1250.20">
    <property type="entry name" value="MFS general substrate transporter like domains"/>
    <property type="match status" value="1"/>
</dbReference>
<feature type="transmembrane region" description="Helical" evidence="8">
    <location>
        <begin position="206"/>
        <end position="225"/>
    </location>
</feature>